<dbReference type="RefSeq" id="WP_201433109.1">
    <property type="nucleotide sequence ID" value="NZ_JAEQBW010000019.1"/>
</dbReference>
<evidence type="ECO:0000313" key="3">
    <source>
        <dbReference type="Proteomes" id="UP000611723"/>
    </source>
</evidence>
<gene>
    <name evidence="2" type="ORF">JKA74_20445</name>
</gene>
<name>A0A934X1T1_9BACT</name>
<accession>A0A934X1T1</accession>
<keyword evidence="1" id="KW-0472">Membrane</keyword>
<dbReference type="AlphaFoldDB" id="A0A934X1T1"/>
<proteinExistence type="predicted"/>
<keyword evidence="3" id="KW-1185">Reference proteome</keyword>
<feature type="transmembrane region" description="Helical" evidence="1">
    <location>
        <begin position="6"/>
        <end position="23"/>
    </location>
</feature>
<dbReference type="Proteomes" id="UP000611723">
    <property type="component" value="Unassembled WGS sequence"/>
</dbReference>
<dbReference type="EMBL" id="JAEQBW010000019">
    <property type="protein sequence ID" value="MBK6267423.1"/>
    <property type="molecule type" value="Genomic_DNA"/>
</dbReference>
<keyword evidence="1" id="KW-0812">Transmembrane</keyword>
<evidence type="ECO:0000256" key="1">
    <source>
        <dbReference type="SAM" id="Phobius"/>
    </source>
</evidence>
<keyword evidence="1" id="KW-1133">Transmembrane helix</keyword>
<evidence type="ECO:0000313" key="2">
    <source>
        <dbReference type="EMBL" id="MBK6267423.1"/>
    </source>
</evidence>
<organism evidence="2 3">
    <name type="scientific">Marivirga aurantiaca</name>
    <dbReference type="NCBI Taxonomy" id="2802615"/>
    <lineage>
        <taxon>Bacteria</taxon>
        <taxon>Pseudomonadati</taxon>
        <taxon>Bacteroidota</taxon>
        <taxon>Cytophagia</taxon>
        <taxon>Cytophagales</taxon>
        <taxon>Marivirgaceae</taxon>
        <taxon>Marivirga</taxon>
    </lineage>
</organism>
<protein>
    <submittedName>
        <fullName evidence="2">Uncharacterized protein</fullName>
    </submittedName>
</protein>
<reference evidence="2" key="1">
    <citation type="submission" date="2021-01" db="EMBL/GenBank/DDBJ databases">
        <title>Marivirga aurantiaca sp. nov., isolated from intertidal surface sediments.</title>
        <authorList>
            <person name="Zhang M."/>
        </authorList>
    </citation>
    <scope>NUCLEOTIDE SEQUENCE</scope>
    <source>
        <strain evidence="2">S37H4</strain>
    </source>
</reference>
<comment type="caution">
    <text evidence="2">The sequence shown here is derived from an EMBL/GenBank/DDBJ whole genome shotgun (WGS) entry which is preliminary data.</text>
</comment>
<sequence>MKKSRVFIVMTIIFVAIILYIFYDMASRTKFPGGKNKNVQTNSTRDSIYQDTMKIEIRRNEPDR</sequence>